<dbReference type="Pfam" id="PF16220">
    <property type="entry name" value="DUF4880"/>
    <property type="match status" value="1"/>
</dbReference>
<dbReference type="Gene3D" id="2.60.120.1440">
    <property type="match status" value="1"/>
</dbReference>
<evidence type="ECO:0000259" key="3">
    <source>
        <dbReference type="Pfam" id="PF16220"/>
    </source>
</evidence>
<keyword evidence="1" id="KW-1133">Transmembrane helix</keyword>
<evidence type="ECO:0008006" key="6">
    <source>
        <dbReference type="Google" id="ProtNLM"/>
    </source>
</evidence>
<keyword evidence="1" id="KW-0812">Transmembrane</keyword>
<comment type="caution">
    <text evidence="4">The sequence shown here is derived from an EMBL/GenBank/DDBJ whole genome shotgun (WGS) entry which is preliminary data.</text>
</comment>
<dbReference type="InterPro" id="IPR032623">
    <property type="entry name" value="FecR_N"/>
</dbReference>
<evidence type="ECO:0000313" key="4">
    <source>
        <dbReference type="EMBL" id="KKO70491.1"/>
    </source>
</evidence>
<reference evidence="4 5" key="1">
    <citation type="submission" date="2015-04" db="EMBL/GenBank/DDBJ databases">
        <title>Genome sequence of Kerstersia gyiorum CG1.</title>
        <authorList>
            <person name="Greninger A.L."/>
            <person name="Kozyreva V."/>
            <person name="Chaturvedi V."/>
        </authorList>
    </citation>
    <scope>NUCLEOTIDE SEQUENCE [LARGE SCALE GENOMIC DNA]</scope>
    <source>
        <strain evidence="4 5">CG1</strain>
    </source>
</reference>
<sequence length="335" mass="37237">MPAQQGSEGEIPGSVLGEAADWLMRMQEGDLNRQEIRHFQAWCQRSAHHAEAWRRVQAVLGTFTQVPDTLGRRLIPELAAGARRRQRGRRQILAGLGALAIVGPASWMMVRRVQPHWDWSADYRTRIGEIRELVLPDGSLVVMNTGSAIALQFSEAERRVNLLAGEVMIQTRPDTQARARPFLVQTAQGTAQALGTRFSVRTGDGVTRVEVFEGRVMVRRTDGDEPLAVLPPGQALTFSRDGEQQAEAVDETALMWRNGMLLVRDMPLQALLQELGRYRNGLLRCSEGAANLRVSGAFPLLDTDASLALLTETLPVKVLRRTRYWVTVVLDAEEA</sequence>
<feature type="domain" description="FecR N-terminal" evidence="3">
    <location>
        <begin position="18"/>
        <end position="59"/>
    </location>
</feature>
<keyword evidence="5" id="KW-1185">Reference proteome</keyword>
<dbReference type="AlphaFoldDB" id="A0A171KNM4"/>
<proteinExistence type="predicted"/>
<dbReference type="EMBL" id="LBNE01000015">
    <property type="protein sequence ID" value="KKO70491.1"/>
    <property type="molecule type" value="Genomic_DNA"/>
</dbReference>
<gene>
    <name evidence="4" type="ORF">AAV32_16410</name>
</gene>
<dbReference type="STRING" id="206506.AAV32_16410"/>
<accession>A0A171KNM4</accession>
<dbReference type="Pfam" id="PF04773">
    <property type="entry name" value="FecR"/>
    <property type="match status" value="1"/>
</dbReference>
<evidence type="ECO:0000256" key="1">
    <source>
        <dbReference type="SAM" id="Phobius"/>
    </source>
</evidence>
<protein>
    <recommendedName>
        <fullName evidence="6">FecR family protein</fullName>
    </recommendedName>
</protein>
<dbReference type="Proteomes" id="UP000078084">
    <property type="component" value="Unassembled WGS sequence"/>
</dbReference>
<dbReference type="PATRIC" id="fig|206506.3.peg.3495"/>
<dbReference type="PIRSF" id="PIRSF018266">
    <property type="entry name" value="FecR"/>
    <property type="match status" value="1"/>
</dbReference>
<dbReference type="GO" id="GO:0016989">
    <property type="term" value="F:sigma factor antagonist activity"/>
    <property type="evidence" value="ECO:0007669"/>
    <property type="project" value="TreeGrafter"/>
</dbReference>
<feature type="transmembrane region" description="Helical" evidence="1">
    <location>
        <begin position="92"/>
        <end position="110"/>
    </location>
</feature>
<evidence type="ECO:0000313" key="5">
    <source>
        <dbReference type="Proteomes" id="UP000078084"/>
    </source>
</evidence>
<dbReference type="PANTHER" id="PTHR30273:SF2">
    <property type="entry name" value="PROTEIN FECR"/>
    <property type="match status" value="1"/>
</dbReference>
<name>A0A171KNM4_9BURK</name>
<evidence type="ECO:0000259" key="2">
    <source>
        <dbReference type="Pfam" id="PF04773"/>
    </source>
</evidence>
<feature type="domain" description="FecR protein" evidence="2">
    <location>
        <begin position="122"/>
        <end position="216"/>
    </location>
</feature>
<keyword evidence="1" id="KW-0472">Membrane</keyword>
<dbReference type="PANTHER" id="PTHR30273">
    <property type="entry name" value="PERIPLASMIC SIGNAL SENSOR AND SIGMA FACTOR ACTIVATOR FECR-RELATED"/>
    <property type="match status" value="1"/>
</dbReference>
<dbReference type="InterPro" id="IPR012373">
    <property type="entry name" value="Ferrdict_sens_TM"/>
</dbReference>
<dbReference type="InterPro" id="IPR006860">
    <property type="entry name" value="FecR"/>
</dbReference>
<organism evidence="4 5">
    <name type="scientific">Kerstersia gyiorum</name>
    <dbReference type="NCBI Taxonomy" id="206506"/>
    <lineage>
        <taxon>Bacteria</taxon>
        <taxon>Pseudomonadati</taxon>
        <taxon>Pseudomonadota</taxon>
        <taxon>Betaproteobacteria</taxon>
        <taxon>Burkholderiales</taxon>
        <taxon>Alcaligenaceae</taxon>
        <taxon>Kerstersia</taxon>
    </lineage>
</organism>